<name>A0ABU2MQS1_9ACTN</name>
<comment type="caution">
    <text evidence="2">The sequence shown here is derived from an EMBL/GenBank/DDBJ whole genome shotgun (WGS) entry which is preliminary data.</text>
</comment>
<keyword evidence="3" id="KW-1185">Reference proteome</keyword>
<dbReference type="Proteomes" id="UP001183246">
    <property type="component" value="Unassembled WGS sequence"/>
</dbReference>
<dbReference type="RefSeq" id="WP_311705106.1">
    <property type="nucleotide sequence ID" value="NZ_JAVREL010000008.1"/>
</dbReference>
<protein>
    <submittedName>
        <fullName evidence="2">Uncharacterized protein</fullName>
    </submittedName>
</protein>
<proteinExistence type="predicted"/>
<accession>A0ABU2MQS1</accession>
<evidence type="ECO:0000256" key="1">
    <source>
        <dbReference type="SAM" id="MobiDB-lite"/>
    </source>
</evidence>
<feature type="compositionally biased region" description="Basic and acidic residues" evidence="1">
    <location>
        <begin position="1"/>
        <end position="19"/>
    </location>
</feature>
<dbReference type="EMBL" id="JAVREL010000008">
    <property type="protein sequence ID" value="MDT0343969.1"/>
    <property type="molecule type" value="Genomic_DNA"/>
</dbReference>
<reference evidence="3" key="1">
    <citation type="submission" date="2023-07" db="EMBL/GenBank/DDBJ databases">
        <title>30 novel species of actinomycetes from the DSMZ collection.</title>
        <authorList>
            <person name="Nouioui I."/>
        </authorList>
    </citation>
    <scope>NUCLEOTIDE SEQUENCE [LARGE SCALE GENOMIC DNA]</scope>
    <source>
        <strain evidence="3">DSM 44938</strain>
    </source>
</reference>
<organism evidence="2 3">
    <name type="scientific">Streptomyces litchfieldiae</name>
    <dbReference type="NCBI Taxonomy" id="3075543"/>
    <lineage>
        <taxon>Bacteria</taxon>
        <taxon>Bacillati</taxon>
        <taxon>Actinomycetota</taxon>
        <taxon>Actinomycetes</taxon>
        <taxon>Kitasatosporales</taxon>
        <taxon>Streptomycetaceae</taxon>
        <taxon>Streptomyces</taxon>
    </lineage>
</organism>
<evidence type="ECO:0000313" key="2">
    <source>
        <dbReference type="EMBL" id="MDT0343969.1"/>
    </source>
</evidence>
<sequence length="225" mass="23821">MTVRDDRSLDAAAPEEHVSAEGPDAALLPQAGPVVPPAFSTRIEPEPLYGSVATLADDPAGLTCSVTVGLRWAPGNTSRLFGYPSYELAAETVRRGRHDALLVAGAYPEIRMFFFDSGLRAAEAFVTPLPDIVFAAPIDSASLEHFDRVHYHPATKLLLESRVLARTDRAVPATSNSGACRDALSGAGSAAVITNQICADHYGLKTIEVLSAGKPMGFVVFARST</sequence>
<gene>
    <name evidence="2" type="ORF">RM590_15280</name>
</gene>
<feature type="region of interest" description="Disordered" evidence="1">
    <location>
        <begin position="1"/>
        <end position="23"/>
    </location>
</feature>
<evidence type="ECO:0000313" key="3">
    <source>
        <dbReference type="Proteomes" id="UP001183246"/>
    </source>
</evidence>